<gene>
    <name evidence="2" type="ORF">GNZ18_00410</name>
</gene>
<evidence type="ECO:0000313" key="2">
    <source>
        <dbReference type="EMBL" id="MUN35069.1"/>
    </source>
</evidence>
<keyword evidence="1" id="KW-0812">Transmembrane</keyword>
<dbReference type="EMBL" id="WOFH01000001">
    <property type="protein sequence ID" value="MUN35069.1"/>
    <property type="molecule type" value="Genomic_DNA"/>
</dbReference>
<comment type="caution">
    <text evidence="2">The sequence shown here is derived from an EMBL/GenBank/DDBJ whole genome shotgun (WGS) entry which is preliminary data.</text>
</comment>
<feature type="transmembrane region" description="Helical" evidence="1">
    <location>
        <begin position="52"/>
        <end position="75"/>
    </location>
</feature>
<accession>A0A7K1KSD0</accession>
<reference evidence="2 3" key="1">
    <citation type="submission" date="2019-11" db="EMBL/GenBank/DDBJ databases">
        <authorList>
            <person name="Cao P."/>
        </authorList>
    </citation>
    <scope>NUCLEOTIDE SEQUENCE [LARGE SCALE GENOMIC DNA]</scope>
    <source>
        <strain evidence="2 3">NEAU-AAG5</strain>
    </source>
</reference>
<protein>
    <submittedName>
        <fullName evidence="2">Uncharacterized protein</fullName>
    </submittedName>
</protein>
<evidence type="ECO:0000313" key="3">
    <source>
        <dbReference type="Proteomes" id="UP000432015"/>
    </source>
</evidence>
<organism evidence="2 3">
    <name type="scientific">Actinomadura litoris</name>
    <dbReference type="NCBI Taxonomy" id="2678616"/>
    <lineage>
        <taxon>Bacteria</taxon>
        <taxon>Bacillati</taxon>
        <taxon>Actinomycetota</taxon>
        <taxon>Actinomycetes</taxon>
        <taxon>Streptosporangiales</taxon>
        <taxon>Thermomonosporaceae</taxon>
        <taxon>Actinomadura</taxon>
    </lineage>
</organism>
<name>A0A7K1KSD0_9ACTN</name>
<proteinExistence type="predicted"/>
<evidence type="ECO:0000256" key="1">
    <source>
        <dbReference type="SAM" id="Phobius"/>
    </source>
</evidence>
<feature type="transmembrane region" description="Helical" evidence="1">
    <location>
        <begin position="21"/>
        <end position="46"/>
    </location>
</feature>
<dbReference type="RefSeq" id="WP_156214069.1">
    <property type="nucleotide sequence ID" value="NZ_WOFH01000001.1"/>
</dbReference>
<keyword evidence="1" id="KW-0472">Membrane</keyword>
<keyword evidence="3" id="KW-1185">Reference proteome</keyword>
<keyword evidence="1" id="KW-1133">Transmembrane helix</keyword>
<dbReference type="AlphaFoldDB" id="A0A7K1KSD0"/>
<dbReference type="Proteomes" id="UP000432015">
    <property type="component" value="Unassembled WGS sequence"/>
</dbReference>
<sequence>MASVRTRSTNPVAPSIHLRAVITWLAVYAMIMVTQVLLGPLLGALALPVRTLVVTAIVVPSVVYALVPVTLRVLAALRR</sequence>